<evidence type="ECO:0000256" key="1">
    <source>
        <dbReference type="SAM" id="MobiDB-lite"/>
    </source>
</evidence>
<accession>A0ABP0K7H4</accession>
<dbReference type="EMBL" id="CAXAMM010010225">
    <property type="protein sequence ID" value="CAK9022740.1"/>
    <property type="molecule type" value="Genomic_DNA"/>
</dbReference>
<dbReference type="Proteomes" id="UP001642464">
    <property type="component" value="Unassembled WGS sequence"/>
</dbReference>
<evidence type="ECO:0000313" key="2">
    <source>
        <dbReference type="EMBL" id="CAK9022740.1"/>
    </source>
</evidence>
<protein>
    <submittedName>
        <fullName evidence="2">Uncharacterized protein</fullName>
    </submittedName>
</protein>
<keyword evidence="3" id="KW-1185">Reference proteome</keyword>
<organism evidence="2 3">
    <name type="scientific">Durusdinium trenchii</name>
    <dbReference type="NCBI Taxonomy" id="1381693"/>
    <lineage>
        <taxon>Eukaryota</taxon>
        <taxon>Sar</taxon>
        <taxon>Alveolata</taxon>
        <taxon>Dinophyceae</taxon>
        <taxon>Suessiales</taxon>
        <taxon>Symbiodiniaceae</taxon>
        <taxon>Durusdinium</taxon>
    </lineage>
</organism>
<gene>
    <name evidence="2" type="ORF">SCF082_LOCUS15929</name>
</gene>
<sequence>MWAPQVRCERSLRFGSAAGEDQDGLVGHDQASHRPPSSKGSWSLDVLGVVRGSGDRHKGFDALYRDHLRARFGSGNCGRKVGGGRSVKVRGGLALVLECETVSGFPRVLEIEELSKLFNTLELGGLIGKAASAIKGISRHLALSRAPGWAKPGEFEVEIGSWTGADSVKQVGLGLAEGEDFGVMDVQGEMERRESSVGSVQSDLVQGSEKEECEVRRCRSAILYEVPPDIEHSRTAMWILKDDEDDDDTALDPYVRSRTAVVFRGAGAHESEPLDEGAERSREEMIIGRRRQRPSRTAMWIEKDLPMTPEPSFEPTGSKGLSRIFNAIRGA</sequence>
<evidence type="ECO:0000313" key="3">
    <source>
        <dbReference type="Proteomes" id="UP001642464"/>
    </source>
</evidence>
<comment type="caution">
    <text evidence="2">The sequence shown here is derived from an EMBL/GenBank/DDBJ whole genome shotgun (WGS) entry which is preliminary data.</text>
</comment>
<proteinExistence type="predicted"/>
<name>A0ABP0K7H4_9DINO</name>
<reference evidence="2 3" key="1">
    <citation type="submission" date="2024-02" db="EMBL/GenBank/DDBJ databases">
        <authorList>
            <person name="Chen Y."/>
            <person name="Shah S."/>
            <person name="Dougan E. K."/>
            <person name="Thang M."/>
            <person name="Chan C."/>
        </authorList>
    </citation>
    <scope>NUCLEOTIDE SEQUENCE [LARGE SCALE GENOMIC DNA]</scope>
</reference>
<feature type="region of interest" description="Disordered" evidence="1">
    <location>
        <begin position="19"/>
        <end position="39"/>
    </location>
</feature>